<gene>
    <name evidence="2" type="ORF">WM16_21085</name>
</gene>
<evidence type="ECO:0000313" key="2">
    <source>
        <dbReference type="EMBL" id="KWK70484.1"/>
    </source>
</evidence>
<organism evidence="2 3">
    <name type="scientific">Burkholderia ubonensis</name>
    <dbReference type="NCBI Taxonomy" id="101571"/>
    <lineage>
        <taxon>Bacteria</taxon>
        <taxon>Pseudomonadati</taxon>
        <taxon>Pseudomonadota</taxon>
        <taxon>Betaproteobacteria</taxon>
        <taxon>Burkholderiales</taxon>
        <taxon>Burkholderiaceae</taxon>
        <taxon>Burkholderia</taxon>
        <taxon>Burkholderia cepacia complex</taxon>
    </lineage>
</organism>
<name>A0A108C9J6_9BURK</name>
<reference evidence="2 3" key="1">
    <citation type="submission" date="2015-11" db="EMBL/GenBank/DDBJ databases">
        <title>Expanding the genomic diversity of Burkholderia species for the development of highly accurate diagnostics.</title>
        <authorList>
            <person name="Sahl J."/>
            <person name="Keim P."/>
            <person name="Wagner D."/>
        </authorList>
    </citation>
    <scope>NUCLEOTIDE SEQUENCE [LARGE SCALE GENOMIC DNA]</scope>
    <source>
        <strain evidence="2 3">MSMB782WGS</strain>
    </source>
</reference>
<proteinExistence type="predicted"/>
<protein>
    <recommendedName>
        <fullName evidence="1">Baseplate J-like central domain-containing protein</fullName>
    </recommendedName>
</protein>
<accession>A0A108C9J6</accession>
<dbReference type="AlphaFoldDB" id="A0A108C9J6"/>
<sequence>MDTPADVLNIAADRLEPGTVRLTVISAKGIGVPDQTLLDLVRAKVVPETVRPLNDTVLVEAAIKITYSIDAVIYVGGGPDQKVVRDARRKVLDGVVAKSRRLRASTPRSAIERTLHASSSGVTGIDLATPVDYMCDLREFT</sequence>
<dbReference type="Pfam" id="PF26078">
    <property type="entry name" value="Baseplate_J_M"/>
    <property type="match status" value="1"/>
</dbReference>
<dbReference type="RefSeq" id="WP_060236409.1">
    <property type="nucleotide sequence ID" value="NZ_LPLU01000106.1"/>
</dbReference>
<comment type="caution">
    <text evidence="2">The sequence shown here is derived from an EMBL/GenBank/DDBJ whole genome shotgun (WGS) entry which is preliminary data.</text>
</comment>
<dbReference type="Proteomes" id="UP000065504">
    <property type="component" value="Unassembled WGS sequence"/>
</dbReference>
<evidence type="ECO:0000313" key="3">
    <source>
        <dbReference type="Proteomes" id="UP000065504"/>
    </source>
</evidence>
<dbReference type="EMBL" id="LPLU01000106">
    <property type="protein sequence ID" value="KWK70484.1"/>
    <property type="molecule type" value="Genomic_DNA"/>
</dbReference>
<dbReference type="InterPro" id="IPR058531">
    <property type="entry name" value="Baseplate_J_M"/>
</dbReference>
<evidence type="ECO:0000259" key="1">
    <source>
        <dbReference type="Pfam" id="PF26078"/>
    </source>
</evidence>
<feature type="domain" description="Baseplate J-like central" evidence="1">
    <location>
        <begin position="16"/>
        <end position="61"/>
    </location>
</feature>